<evidence type="ECO:0000313" key="1">
    <source>
        <dbReference type="EMBL" id="KKL28380.1"/>
    </source>
</evidence>
<name>A0A0F9C2G5_9ZZZZ</name>
<dbReference type="AlphaFoldDB" id="A0A0F9C2G5"/>
<comment type="caution">
    <text evidence="1">The sequence shown here is derived from an EMBL/GenBank/DDBJ whole genome shotgun (WGS) entry which is preliminary data.</text>
</comment>
<protein>
    <submittedName>
        <fullName evidence="1">Uncharacterized protein</fullName>
    </submittedName>
</protein>
<sequence length="83" mass="9611">MVNKGKIIACIEADSREALVASVRRFIECEEYKKAERDPKIKNVALSLEMCGKRYNYKTLNDIPHKSVPCHCGNSKHWIIKYK</sequence>
<gene>
    <name evidence="1" type="ORF">LCGC14_2375750</name>
</gene>
<accession>A0A0F9C2G5</accession>
<proteinExistence type="predicted"/>
<organism evidence="1">
    <name type="scientific">marine sediment metagenome</name>
    <dbReference type="NCBI Taxonomy" id="412755"/>
    <lineage>
        <taxon>unclassified sequences</taxon>
        <taxon>metagenomes</taxon>
        <taxon>ecological metagenomes</taxon>
    </lineage>
</organism>
<reference evidence="1" key="1">
    <citation type="journal article" date="2015" name="Nature">
        <title>Complex archaea that bridge the gap between prokaryotes and eukaryotes.</title>
        <authorList>
            <person name="Spang A."/>
            <person name="Saw J.H."/>
            <person name="Jorgensen S.L."/>
            <person name="Zaremba-Niedzwiedzka K."/>
            <person name="Martijn J."/>
            <person name="Lind A.E."/>
            <person name="van Eijk R."/>
            <person name="Schleper C."/>
            <person name="Guy L."/>
            <person name="Ettema T.J."/>
        </authorList>
    </citation>
    <scope>NUCLEOTIDE SEQUENCE</scope>
</reference>
<dbReference type="EMBL" id="LAZR01035118">
    <property type="protein sequence ID" value="KKL28380.1"/>
    <property type="molecule type" value="Genomic_DNA"/>
</dbReference>